<evidence type="ECO:0000313" key="2">
    <source>
        <dbReference type="Proteomes" id="UP000647133"/>
    </source>
</evidence>
<reference evidence="1 2" key="1">
    <citation type="submission" date="2020-09" db="EMBL/GenBank/DDBJ databases">
        <title>Echinicola sp. CAU 1574 isolated from sand of Sido Beach.</title>
        <authorList>
            <person name="Kim W."/>
        </authorList>
    </citation>
    <scope>NUCLEOTIDE SEQUENCE [LARGE SCALE GENOMIC DNA]</scope>
    <source>
        <strain evidence="1 2">CAU 1574</strain>
    </source>
</reference>
<keyword evidence="2" id="KW-1185">Reference proteome</keyword>
<organism evidence="1 2">
    <name type="scientific">Echinicola arenosa</name>
    <dbReference type="NCBI Taxonomy" id="2774144"/>
    <lineage>
        <taxon>Bacteria</taxon>
        <taxon>Pseudomonadati</taxon>
        <taxon>Bacteroidota</taxon>
        <taxon>Cytophagia</taxon>
        <taxon>Cytophagales</taxon>
        <taxon>Cyclobacteriaceae</taxon>
        <taxon>Echinicola</taxon>
    </lineage>
</organism>
<dbReference type="EMBL" id="JACYTQ010000004">
    <property type="protein sequence ID" value="MBD8489893.1"/>
    <property type="molecule type" value="Genomic_DNA"/>
</dbReference>
<proteinExistence type="predicted"/>
<sequence>MELNKKSIDLKEFGVEELEKTELEQTNGGLSLSLGGPISLGGVIMLPLNLGFLNLGTNLGLDLNV</sequence>
<name>A0ABR9AM70_9BACT</name>
<dbReference type="RefSeq" id="WP_192010775.1">
    <property type="nucleotide sequence ID" value="NZ_JACYTQ010000004.1"/>
</dbReference>
<accession>A0ABR9AM70</accession>
<evidence type="ECO:0008006" key="3">
    <source>
        <dbReference type="Google" id="ProtNLM"/>
    </source>
</evidence>
<dbReference type="Proteomes" id="UP000647133">
    <property type="component" value="Unassembled WGS sequence"/>
</dbReference>
<comment type="caution">
    <text evidence="1">The sequence shown here is derived from an EMBL/GenBank/DDBJ whole genome shotgun (WGS) entry which is preliminary data.</text>
</comment>
<evidence type="ECO:0000313" key="1">
    <source>
        <dbReference type="EMBL" id="MBD8489893.1"/>
    </source>
</evidence>
<gene>
    <name evidence="1" type="ORF">IFO69_14135</name>
</gene>
<protein>
    <recommendedName>
        <fullName evidence="3">Bacteriocin</fullName>
    </recommendedName>
</protein>